<keyword evidence="3 8" id="KW-0732">Signal</keyword>
<feature type="region of interest" description="Disordered" evidence="6">
    <location>
        <begin position="491"/>
        <end position="526"/>
    </location>
</feature>
<evidence type="ECO:0000256" key="4">
    <source>
        <dbReference type="ARBA" id="ARBA00022989"/>
    </source>
</evidence>
<evidence type="ECO:0000256" key="7">
    <source>
        <dbReference type="SAM" id="Phobius"/>
    </source>
</evidence>
<evidence type="ECO:0000256" key="1">
    <source>
        <dbReference type="ARBA" id="ARBA00004141"/>
    </source>
</evidence>
<dbReference type="AlphaFoldDB" id="A0A8B7BPN3"/>
<evidence type="ECO:0000256" key="8">
    <source>
        <dbReference type="SAM" id="SignalP"/>
    </source>
</evidence>
<dbReference type="PANTHER" id="PTHR21229">
    <property type="entry name" value="LUNG SEVEN TRANSMEMBRANE RECEPTOR"/>
    <property type="match status" value="1"/>
</dbReference>
<feature type="chain" id="PRO_5034510208" evidence="8">
    <location>
        <begin position="33"/>
        <end position="526"/>
    </location>
</feature>
<dbReference type="PANTHER" id="PTHR21229:SF15">
    <property type="entry name" value="LUNG SEVEN TRANSMEMBRANE RECEPTOR FAMILY PROTEIN"/>
    <property type="match status" value="1"/>
</dbReference>
<keyword evidence="5 7" id="KW-0472">Membrane</keyword>
<evidence type="ECO:0000256" key="2">
    <source>
        <dbReference type="ARBA" id="ARBA00022692"/>
    </source>
</evidence>
<feature type="transmembrane region" description="Helical" evidence="7">
    <location>
        <begin position="397"/>
        <end position="416"/>
    </location>
</feature>
<evidence type="ECO:0000256" key="6">
    <source>
        <dbReference type="SAM" id="MobiDB-lite"/>
    </source>
</evidence>
<keyword evidence="2 7" id="KW-0812">Transmembrane</keyword>
<evidence type="ECO:0000313" key="11">
    <source>
        <dbReference type="RefSeq" id="XP_008782786.2"/>
    </source>
</evidence>
<dbReference type="RefSeq" id="XP_008782786.2">
    <property type="nucleotide sequence ID" value="XM_008784564.4"/>
</dbReference>
<evidence type="ECO:0000256" key="3">
    <source>
        <dbReference type="ARBA" id="ARBA00022729"/>
    </source>
</evidence>
<dbReference type="InterPro" id="IPR009637">
    <property type="entry name" value="GPR107/GPR108-like"/>
</dbReference>
<comment type="subcellular location">
    <subcellularLocation>
        <location evidence="1">Membrane</location>
        <topology evidence="1">Multi-pass membrane protein</topology>
    </subcellularLocation>
</comment>
<evidence type="ECO:0000313" key="10">
    <source>
        <dbReference type="Proteomes" id="UP000228380"/>
    </source>
</evidence>
<dbReference type="OrthoDB" id="19932at2759"/>
<feature type="transmembrane region" description="Helical" evidence="7">
    <location>
        <begin position="436"/>
        <end position="458"/>
    </location>
</feature>
<reference evidence="11" key="2">
    <citation type="submission" date="2025-08" db="UniProtKB">
        <authorList>
            <consortium name="RefSeq"/>
        </authorList>
    </citation>
    <scope>IDENTIFICATION</scope>
    <source>
        <tissue evidence="11">Young leaves</tissue>
    </source>
</reference>
<gene>
    <name evidence="11" type="primary">LOC103702230</name>
</gene>
<organism evidence="10 11">
    <name type="scientific">Phoenix dactylifera</name>
    <name type="common">Date palm</name>
    <dbReference type="NCBI Taxonomy" id="42345"/>
    <lineage>
        <taxon>Eukaryota</taxon>
        <taxon>Viridiplantae</taxon>
        <taxon>Streptophyta</taxon>
        <taxon>Embryophyta</taxon>
        <taxon>Tracheophyta</taxon>
        <taxon>Spermatophyta</taxon>
        <taxon>Magnoliopsida</taxon>
        <taxon>Liliopsida</taxon>
        <taxon>Arecaceae</taxon>
        <taxon>Coryphoideae</taxon>
        <taxon>Phoeniceae</taxon>
        <taxon>Phoenix</taxon>
    </lineage>
</organism>
<feature type="transmembrane region" description="Helical" evidence="7">
    <location>
        <begin position="251"/>
        <end position="271"/>
    </location>
</feature>
<keyword evidence="10" id="KW-1185">Reference proteome</keyword>
<evidence type="ECO:0000256" key="5">
    <source>
        <dbReference type="ARBA" id="ARBA00023136"/>
    </source>
</evidence>
<feature type="transmembrane region" description="Helical" evidence="7">
    <location>
        <begin position="356"/>
        <end position="376"/>
    </location>
</feature>
<evidence type="ECO:0000259" key="9">
    <source>
        <dbReference type="Pfam" id="PF06814"/>
    </source>
</evidence>
<keyword evidence="4 7" id="KW-1133">Transmembrane helix</keyword>
<feature type="signal peptide" evidence="8">
    <location>
        <begin position="1"/>
        <end position="32"/>
    </location>
</feature>
<dbReference type="GeneID" id="103702230"/>
<accession>A0A8B7BPN3</accession>
<sequence length="526" mass="58147">MARTGPFLSLALPPPLLLLLVLVFSVWCVAEASVHDYGGESFTSQGNAFILHGGSEGLYASLPSANSSASYGASFIRFEKITFRIPKKAAATGKHESPWTVKAIIFEVKDRGAIGGSAYGGQRAICCTPDLAKIGACTEGTVIYRLSSHSPDWPQVFTASFKAGDLEATLPSQTIQITKTGMYNLYFIYCDPALNGLVIEGKTIWKNPTGYLPGRMAPLMKFYGFMSLAVVVLGVYWFSQYAKFWREVMPLQNCITLVIALGMFEMALWYFEYAEFNETGVRPKGITFWAVTFSTVKRTVSRVLILVVSMGFGVVRPTLGGLTSKVTLLGGTFFLASEVLELVENVGAVSDLSGKARLFLVLPVAILDAFFVIWIFTSLSKTLSKLRIKRMTAKLDIYRKFTNALTVAVVISVGWIGYEIYFKSTDVYNEQWQNAWIIPALWQFLSFSLLCVICALWAPSQNSMRYAYSDDGSEEFDREDVLSLMKPGPFTSKESWSFSVSPDAKMPPGVNTAISHNGDTEEDKRE</sequence>
<feature type="domain" description="GOST seven transmembrane" evidence="9">
    <location>
        <begin position="218"/>
        <end position="463"/>
    </location>
</feature>
<feature type="transmembrane region" description="Helical" evidence="7">
    <location>
        <begin position="222"/>
        <end position="239"/>
    </location>
</feature>
<reference evidence="10" key="1">
    <citation type="journal article" date="2019" name="Nat. Commun.">
        <title>Genome-wide association mapping of date palm fruit traits.</title>
        <authorList>
            <person name="Hazzouri K.M."/>
            <person name="Gros-Balthazard M."/>
            <person name="Flowers J.M."/>
            <person name="Copetti D."/>
            <person name="Lemansour A."/>
            <person name="Lebrun M."/>
            <person name="Masmoudi K."/>
            <person name="Ferrand S."/>
            <person name="Dhar M.I."/>
            <person name="Fresquez Z.A."/>
            <person name="Rosas U."/>
            <person name="Zhang J."/>
            <person name="Talag J."/>
            <person name="Lee S."/>
            <person name="Kudrna D."/>
            <person name="Powell R.F."/>
            <person name="Leitch I.J."/>
            <person name="Krueger R.R."/>
            <person name="Wing R.A."/>
            <person name="Amiri K.M.A."/>
            <person name="Purugganan M.D."/>
        </authorList>
    </citation>
    <scope>NUCLEOTIDE SEQUENCE [LARGE SCALE GENOMIC DNA]</scope>
    <source>
        <strain evidence="10">cv. Khalas</strain>
    </source>
</reference>
<dbReference type="Pfam" id="PF06814">
    <property type="entry name" value="GOST_TM"/>
    <property type="match status" value="1"/>
</dbReference>
<dbReference type="Proteomes" id="UP000228380">
    <property type="component" value="Chromosome 6"/>
</dbReference>
<proteinExistence type="predicted"/>
<dbReference type="GO" id="GO:0005794">
    <property type="term" value="C:Golgi apparatus"/>
    <property type="evidence" value="ECO:0007669"/>
    <property type="project" value="TreeGrafter"/>
</dbReference>
<dbReference type="KEGG" id="pda:103702230"/>
<dbReference type="InterPro" id="IPR053937">
    <property type="entry name" value="GOST_TM"/>
</dbReference>
<protein>
    <submittedName>
        <fullName evidence="11">Transmembrane protein 87A-like</fullName>
    </submittedName>
</protein>
<dbReference type="GO" id="GO:0016020">
    <property type="term" value="C:membrane"/>
    <property type="evidence" value="ECO:0007669"/>
    <property type="project" value="UniProtKB-SubCell"/>
</dbReference>
<name>A0A8B7BPN3_PHODC</name>